<dbReference type="AlphaFoldDB" id="A0AAE3XRL7"/>
<keyword evidence="2" id="KW-1185">Reference proteome</keyword>
<evidence type="ECO:0000313" key="1">
    <source>
        <dbReference type="EMBL" id="MDR6240749.1"/>
    </source>
</evidence>
<evidence type="ECO:0000313" key="2">
    <source>
        <dbReference type="Proteomes" id="UP001185092"/>
    </source>
</evidence>
<gene>
    <name evidence="1" type="ORF">HNQ88_003825</name>
</gene>
<proteinExistence type="predicted"/>
<protein>
    <submittedName>
        <fullName evidence="1">Uncharacterized protein</fullName>
    </submittedName>
</protein>
<name>A0AAE3XRL7_9BACT</name>
<reference evidence="1" key="1">
    <citation type="submission" date="2023-07" db="EMBL/GenBank/DDBJ databases">
        <title>Genomic Encyclopedia of Type Strains, Phase IV (KMG-IV): sequencing the most valuable type-strain genomes for metagenomic binning, comparative biology and taxonomic classification.</title>
        <authorList>
            <person name="Goeker M."/>
        </authorList>
    </citation>
    <scope>NUCLEOTIDE SEQUENCE</scope>
    <source>
        <strain evidence="1">DSM 26174</strain>
    </source>
</reference>
<dbReference type="Proteomes" id="UP001185092">
    <property type="component" value="Unassembled WGS sequence"/>
</dbReference>
<sequence length="807" mass="91576">MTRVYARENIFLGGQRPSSQTLGVARAPLAIDYGSAPLQALFARDEYLAQQESKKSPYKHNVSDIAKLLDKYHKLEGQGSSLSKAEKVKARLLWLYEMEMLANGWSNENSIPFSERFCYPNLRMQQTLLREVQVERIELMKQIRADSSLSPAFSPYYTPTSSWGKRELEEREAEKVMKPVWDYLTGGGIRCAHDVKTSNEVLETELMANLSVLMLSNTGKALLKKVYDAQRVLVDPSKHRGEDYARRNLFLVNKPIPEMMDSKKKAYVSGSKMYAEYAYDMPFAWETGRYMSPKHRMFKDAKTQENIRLAFNPAYLQLASVLESYLNDMKENQVFNGPWTSGMHKNMKSWLVDEMGLPSFAKLDALPLIDTLVSQEEGKSEWIMIDLPESESSSSGESELELTLPTGFVKAGTAPQETLLSGFRTRDLDPLTEGSESEIQRPLKEPDITKPGIVRSFDTPLFEWNGASSKESGFKGALVTSPLDSFVGEIEVRSPHQGNRSVVFFLKDEVGNELVLKFLKEGSFSEDAAKEAFAANFLKAFGTPALQSQSCILLEPKAPEWVELIARLKPGDSSRKLESEYRTSLAKSLPYILVMEKAGGHVLDLRHVNYGNSRIFMHNMGELSFFELLMGNHDRVLSGIYMMNIHFEDQSNLVHIIDHLLSPGGMSACLDFALNQESSVSGESRRYGVDPNFSSRLADKYATTFTRLFREFLRHEDTSLARRVKSKSNARPDRVHFASCKYFDLGFVNAALSFLRMEGELVKLTQHDFGGKDGMIMMFLEMCRQVNEITRKYKDRLKTEIDFRSKM</sequence>
<accession>A0AAE3XRL7</accession>
<organism evidence="1 2">
    <name type="scientific">Aureibacter tunicatorum</name>
    <dbReference type="NCBI Taxonomy" id="866807"/>
    <lineage>
        <taxon>Bacteria</taxon>
        <taxon>Pseudomonadati</taxon>
        <taxon>Bacteroidota</taxon>
        <taxon>Cytophagia</taxon>
        <taxon>Cytophagales</taxon>
        <taxon>Persicobacteraceae</taxon>
        <taxon>Aureibacter</taxon>
    </lineage>
</organism>
<dbReference type="RefSeq" id="WP_309940938.1">
    <property type="nucleotide sequence ID" value="NZ_AP025306.1"/>
</dbReference>
<comment type="caution">
    <text evidence="1">The sequence shown here is derived from an EMBL/GenBank/DDBJ whole genome shotgun (WGS) entry which is preliminary data.</text>
</comment>
<dbReference type="EMBL" id="JAVDQD010000005">
    <property type="protein sequence ID" value="MDR6240749.1"/>
    <property type="molecule type" value="Genomic_DNA"/>
</dbReference>